<name>A0A154BNP2_ANASB</name>
<dbReference type="PANTHER" id="PTHR42720:SF1">
    <property type="entry name" value="GLYCEROL 3-PHOSPHATE OXIDASE"/>
    <property type="match status" value="1"/>
</dbReference>
<dbReference type="AlphaFoldDB" id="A0A154BNP2"/>
<reference evidence="3 4" key="1">
    <citation type="submission" date="2016-02" db="EMBL/GenBank/DDBJ databases">
        <title>Anaerosporomusa subterraneum gen. nov., sp. nov., a spore-forming obligate anaerobe isolated from saprolite.</title>
        <authorList>
            <person name="Choi J.K."/>
            <person name="Shah M."/>
            <person name="Yee N."/>
        </authorList>
    </citation>
    <scope>NUCLEOTIDE SEQUENCE [LARGE SCALE GENOMIC DNA]</scope>
    <source>
        <strain evidence="3 4">RU4</strain>
    </source>
</reference>
<dbReference type="InterPro" id="IPR006076">
    <property type="entry name" value="FAD-dep_OxRdtase"/>
</dbReference>
<dbReference type="Gene3D" id="3.30.9.10">
    <property type="entry name" value="D-Amino Acid Oxidase, subunit A, domain 2"/>
    <property type="match status" value="1"/>
</dbReference>
<dbReference type="STRING" id="1794912.AXX12_12895"/>
<gene>
    <name evidence="3" type="ORF">AXX12_12895</name>
</gene>
<dbReference type="PANTHER" id="PTHR42720">
    <property type="entry name" value="GLYCEROL-3-PHOSPHATE DEHYDROGENASE"/>
    <property type="match status" value="1"/>
</dbReference>
<dbReference type="Gene3D" id="1.10.10.1100">
    <property type="entry name" value="BFD-like [2Fe-2S]-binding domain"/>
    <property type="match status" value="1"/>
</dbReference>
<evidence type="ECO:0000313" key="3">
    <source>
        <dbReference type="EMBL" id="KYZ75623.1"/>
    </source>
</evidence>
<dbReference type="Gene3D" id="3.50.50.60">
    <property type="entry name" value="FAD/NAD(P)-binding domain"/>
    <property type="match status" value="1"/>
</dbReference>
<evidence type="ECO:0000259" key="1">
    <source>
        <dbReference type="Pfam" id="PF01266"/>
    </source>
</evidence>
<feature type="domain" description="BFD-like [2Fe-2S]-binding" evidence="2">
    <location>
        <begin position="401"/>
        <end position="455"/>
    </location>
</feature>
<dbReference type="EMBL" id="LSGP01000023">
    <property type="protein sequence ID" value="KYZ75623.1"/>
    <property type="molecule type" value="Genomic_DNA"/>
</dbReference>
<dbReference type="InterPro" id="IPR052745">
    <property type="entry name" value="G3P_Oxidase/Oxidoreductase"/>
</dbReference>
<organism evidence="3 4">
    <name type="scientific">Anaerosporomusa subterranea</name>
    <dbReference type="NCBI Taxonomy" id="1794912"/>
    <lineage>
        <taxon>Bacteria</taxon>
        <taxon>Bacillati</taxon>
        <taxon>Bacillota</taxon>
        <taxon>Negativicutes</taxon>
        <taxon>Acetonemataceae</taxon>
        <taxon>Anaerosporomusa</taxon>
    </lineage>
</organism>
<sequence>MSKADVVVIGGGIVGAAVARELSRYQLDIVLLEAETDIAMGTSKANSAILHAGFDAKPTCWKARLNVLGNALYRQLQDELKLHIGWTGSLVVAKDPVDMAVLEELLVRGQQNGVNGLALLGRDEVLAREPNLASDITGALWAPTAGIICPFGATFAFAENAIRNGATLLRETPALDIVVENGRVAGVRTPQGVINTKFVVNAAGVRADDIARLAGDESFTIQARKGEYILFDRSVRNLVNSVIFPAPSKISKGILIAPTVHGNLFIGPDAQNIDDKTDIAATGNGMDRVITGARRLVPNLPLQAAITQFSGLRATAEDGDFILRESEAARGLVHAAGIQSPGLTAAPAIAQVVSALLKEAGLKLSEKRDFNPANPLKPAFQELSWEQRSSLIASNPLYGRVICRCETVTEAEIVAAIHSPCGARTVDGVKRRVRAGSGRCQGGFCGPRVTAILARELNIPMTEVRKDSIDSRLFFDKLPGNCEVPAHE</sequence>
<dbReference type="CDD" id="cd19946">
    <property type="entry name" value="GlpA-like_Fer2_BFD-like"/>
    <property type="match status" value="1"/>
</dbReference>
<dbReference type="InterPro" id="IPR041854">
    <property type="entry name" value="BFD-like_2Fe2S-bd_dom_sf"/>
</dbReference>
<evidence type="ECO:0000313" key="4">
    <source>
        <dbReference type="Proteomes" id="UP000076268"/>
    </source>
</evidence>
<accession>A0A154BNP2</accession>
<comment type="caution">
    <text evidence="3">The sequence shown here is derived from an EMBL/GenBank/DDBJ whole genome shotgun (WGS) entry which is preliminary data.</text>
</comment>
<feature type="domain" description="FAD dependent oxidoreductase" evidence="1">
    <location>
        <begin position="5"/>
        <end position="355"/>
    </location>
</feature>
<dbReference type="Pfam" id="PF01266">
    <property type="entry name" value="DAO"/>
    <property type="match status" value="1"/>
</dbReference>
<dbReference type="Proteomes" id="UP000076268">
    <property type="component" value="Unassembled WGS sequence"/>
</dbReference>
<protein>
    <submittedName>
        <fullName evidence="3">FAD/NAD(P)-binding oxidoreductase</fullName>
    </submittedName>
</protein>
<dbReference type="SUPFAM" id="SSF51905">
    <property type="entry name" value="FAD/NAD(P)-binding domain"/>
    <property type="match status" value="1"/>
</dbReference>
<evidence type="ECO:0000259" key="2">
    <source>
        <dbReference type="Pfam" id="PF04324"/>
    </source>
</evidence>
<keyword evidence="4" id="KW-1185">Reference proteome</keyword>
<dbReference type="InterPro" id="IPR007419">
    <property type="entry name" value="BFD-like_2Fe2S-bd_dom"/>
</dbReference>
<dbReference type="InterPro" id="IPR036188">
    <property type="entry name" value="FAD/NAD-bd_sf"/>
</dbReference>
<dbReference type="Pfam" id="PF04324">
    <property type="entry name" value="Fer2_BFD"/>
    <property type="match status" value="1"/>
</dbReference>
<proteinExistence type="predicted"/>